<keyword evidence="2" id="KW-1185">Reference proteome</keyword>
<accession>A0A3S1DSH7</accession>
<organism evidence="1 2">
    <name type="scientific">Chitinophaga solisilvae</name>
    <dbReference type="NCBI Taxonomy" id="1233460"/>
    <lineage>
        <taxon>Bacteria</taxon>
        <taxon>Pseudomonadati</taxon>
        <taxon>Bacteroidota</taxon>
        <taxon>Chitinophagia</taxon>
        <taxon>Chitinophagales</taxon>
        <taxon>Chitinophagaceae</taxon>
        <taxon>Chitinophaga</taxon>
    </lineage>
</organism>
<sequence length="236" mass="25658">MDLMNDLPAATLMHLHADVLFTYDARGRMLQANEPWPDRGLAPLFFLGLPVTGTPVRRYRHDVPEAVVQALEAVAGTESFTGIPDQASRHITQYQQLLQSHHWEAGPSFYIPENFTSDGPSIHLTKAHASLIGPDFKWLPQELAHVQPCAAVIENGSVASVCRSVRITATAHEAGIDTLVPFRGKGHAAAALARWAAMVRATGALPLYSTSWNNHASRNVARKAGLICYGSTFSIS</sequence>
<proteinExistence type="predicted"/>
<dbReference type="Gene3D" id="3.40.630.30">
    <property type="match status" value="1"/>
</dbReference>
<name>A0A3S1DSH7_9BACT</name>
<evidence type="ECO:0000313" key="1">
    <source>
        <dbReference type="EMBL" id="NSL86178.1"/>
    </source>
</evidence>
<protein>
    <submittedName>
        <fullName evidence="1">GNAT family N-acetyltransferase</fullName>
    </submittedName>
</protein>
<dbReference type="OrthoDB" id="8439474at2"/>
<dbReference type="Proteomes" id="UP000281028">
    <property type="component" value="Unassembled WGS sequence"/>
</dbReference>
<dbReference type="AlphaFoldDB" id="A0A3S1DSH7"/>
<dbReference type="EMBL" id="RIAR02000001">
    <property type="protein sequence ID" value="NSL86178.1"/>
    <property type="molecule type" value="Genomic_DNA"/>
</dbReference>
<evidence type="ECO:0000313" key="2">
    <source>
        <dbReference type="Proteomes" id="UP000281028"/>
    </source>
</evidence>
<dbReference type="InterPro" id="IPR016181">
    <property type="entry name" value="Acyl_CoA_acyltransferase"/>
</dbReference>
<reference evidence="1" key="1">
    <citation type="submission" date="2020-05" db="EMBL/GenBank/DDBJ databases">
        <title>Chitinophaga laudate sp. nov., isolated from a tropical peat swamp.</title>
        <authorList>
            <person name="Goh C.B.S."/>
            <person name="Lee M.S."/>
            <person name="Parimannan S."/>
            <person name="Pasbakhsh P."/>
            <person name="Yule C.M."/>
            <person name="Rajandas H."/>
            <person name="Loke S."/>
            <person name="Croft L."/>
            <person name="Tan J.B.L."/>
        </authorList>
    </citation>
    <scope>NUCLEOTIDE SEQUENCE</scope>
    <source>
        <strain evidence="1">Mgbs1</strain>
    </source>
</reference>
<comment type="caution">
    <text evidence="1">The sequence shown here is derived from an EMBL/GenBank/DDBJ whole genome shotgun (WGS) entry which is preliminary data.</text>
</comment>
<gene>
    <name evidence="1" type="ORF">ECE50_005020</name>
</gene>
<dbReference type="SUPFAM" id="SSF55729">
    <property type="entry name" value="Acyl-CoA N-acyltransferases (Nat)"/>
    <property type="match status" value="1"/>
</dbReference>